<dbReference type="Proteomes" id="UP001589647">
    <property type="component" value="Unassembled WGS sequence"/>
</dbReference>
<reference evidence="2 3" key="1">
    <citation type="submission" date="2024-09" db="EMBL/GenBank/DDBJ databases">
        <authorList>
            <person name="Sun Q."/>
            <person name="Mori K."/>
        </authorList>
    </citation>
    <scope>NUCLEOTIDE SEQUENCE [LARGE SCALE GENOMIC DNA]</scope>
    <source>
        <strain evidence="2 3">CCM 3426</strain>
    </source>
</reference>
<dbReference type="InterPro" id="IPR009081">
    <property type="entry name" value="PP-bd_ACP"/>
</dbReference>
<dbReference type="InterPro" id="IPR036736">
    <property type="entry name" value="ACP-like_sf"/>
</dbReference>
<sequence length="83" mass="9154">MTDDQIADLLRGHCARVLGVSPAQITPHTDLRTELDADSLDFAELYAVVEDEWGTFADESLQRVRTVADMAAVIRRHLMTVGG</sequence>
<dbReference type="PROSITE" id="PS50075">
    <property type="entry name" value="CARRIER"/>
    <property type="match status" value="1"/>
</dbReference>
<name>A0ABV5I734_9ACTN</name>
<dbReference type="Pfam" id="PF00550">
    <property type="entry name" value="PP-binding"/>
    <property type="match status" value="1"/>
</dbReference>
<dbReference type="EMBL" id="JBHMEI010000001">
    <property type="protein sequence ID" value="MFB9199589.1"/>
    <property type="molecule type" value="Genomic_DNA"/>
</dbReference>
<proteinExistence type="predicted"/>
<dbReference type="Gene3D" id="1.10.1200.10">
    <property type="entry name" value="ACP-like"/>
    <property type="match status" value="1"/>
</dbReference>
<organism evidence="2 3">
    <name type="scientific">Nonomuraea spiralis</name>
    <dbReference type="NCBI Taxonomy" id="46182"/>
    <lineage>
        <taxon>Bacteria</taxon>
        <taxon>Bacillati</taxon>
        <taxon>Actinomycetota</taxon>
        <taxon>Actinomycetes</taxon>
        <taxon>Streptosporangiales</taxon>
        <taxon>Streptosporangiaceae</taxon>
        <taxon>Nonomuraea</taxon>
    </lineage>
</organism>
<evidence type="ECO:0000313" key="2">
    <source>
        <dbReference type="EMBL" id="MFB9199589.1"/>
    </source>
</evidence>
<accession>A0ABV5I734</accession>
<gene>
    <name evidence="2" type="ORF">ACFFV7_00180</name>
</gene>
<dbReference type="SUPFAM" id="SSF47336">
    <property type="entry name" value="ACP-like"/>
    <property type="match status" value="1"/>
</dbReference>
<evidence type="ECO:0000259" key="1">
    <source>
        <dbReference type="PROSITE" id="PS50075"/>
    </source>
</evidence>
<dbReference type="RefSeq" id="WP_125648889.1">
    <property type="nucleotide sequence ID" value="NZ_BMRC01000001.1"/>
</dbReference>
<protein>
    <submittedName>
        <fullName evidence="2">Acyl carrier protein</fullName>
    </submittedName>
</protein>
<comment type="caution">
    <text evidence="2">The sequence shown here is derived from an EMBL/GenBank/DDBJ whole genome shotgun (WGS) entry which is preliminary data.</text>
</comment>
<keyword evidence="3" id="KW-1185">Reference proteome</keyword>
<feature type="domain" description="Carrier" evidence="1">
    <location>
        <begin position="1"/>
        <end position="78"/>
    </location>
</feature>
<evidence type="ECO:0000313" key="3">
    <source>
        <dbReference type="Proteomes" id="UP001589647"/>
    </source>
</evidence>